<protein>
    <submittedName>
        <fullName evidence="1">Uncharacterized protein</fullName>
    </submittedName>
</protein>
<dbReference type="STRING" id="1162668.LFE_0843"/>
<dbReference type="Gene3D" id="1.25.40.10">
    <property type="entry name" value="Tetratricopeptide repeat domain"/>
    <property type="match status" value="1"/>
</dbReference>
<evidence type="ECO:0000313" key="1">
    <source>
        <dbReference type="EMBL" id="BAM06553.1"/>
    </source>
</evidence>
<dbReference type="KEGG" id="lfc:LFE_0843"/>
<sequence length="299" mass="33363">MVSRRILLSQQAAFDALPAAMEELVSTRGLYFSIKDTQPESGPGKTILHMISRGQTERALALGEKTLNSQPVQSPTFFNGYFQALVLSGQAEKATLIGETAIQQHAVTPQLIVGLRRLEKDLGHSGKARSVLYRGLMELPDSRLLWSYVIEDQVKRKNNHEALRLANLFIEKHPGKKIPERMIGAIYAAYVFSDQGQTADDWASSHNIINNQRMKPELVKHAILFRLLQKGQYEKVVVLARKWILRGPASSHLFQDLMIAEGGLNEPISEARTARNAIASGHSNSWILSRLSDLAVRGY</sequence>
<dbReference type="EMBL" id="AP012342">
    <property type="protein sequence ID" value="BAM06553.1"/>
    <property type="molecule type" value="Genomic_DNA"/>
</dbReference>
<dbReference type="Proteomes" id="UP000007382">
    <property type="component" value="Chromosome"/>
</dbReference>
<dbReference type="HOGENOM" id="CLU_929991_0_0_0"/>
<dbReference type="AlphaFoldDB" id="I0IMQ4"/>
<accession>I0IMQ4</accession>
<name>I0IMQ4_LEPFC</name>
<dbReference type="PATRIC" id="fig|1162668.3.peg.988"/>
<reference evidence="1 2" key="1">
    <citation type="journal article" date="2012" name="J. Bacteriol.">
        <title>Complete Genome Sequence of Leptospirillum ferrooxidans Strain C2-3, Isolated from a Fresh Volcanic Ash Deposit on the Island of Miyake, Japan.</title>
        <authorList>
            <person name="Fujimura R."/>
            <person name="Sato Y."/>
            <person name="Nishizawa T."/>
            <person name="Oshima K."/>
            <person name="Kim S.-W."/>
            <person name="Hattori M."/>
            <person name="Kamijo T."/>
            <person name="Ohta H."/>
        </authorList>
    </citation>
    <scope>NUCLEOTIDE SEQUENCE [LARGE SCALE GENOMIC DNA]</scope>
    <source>
        <strain evidence="1 2">C2-3</strain>
    </source>
</reference>
<organism evidence="1 2">
    <name type="scientific">Leptospirillum ferrooxidans (strain C2-3)</name>
    <dbReference type="NCBI Taxonomy" id="1162668"/>
    <lineage>
        <taxon>Bacteria</taxon>
        <taxon>Pseudomonadati</taxon>
        <taxon>Nitrospirota</taxon>
        <taxon>Nitrospiria</taxon>
        <taxon>Nitrospirales</taxon>
        <taxon>Nitrospiraceae</taxon>
        <taxon>Leptospirillum</taxon>
    </lineage>
</organism>
<proteinExistence type="predicted"/>
<gene>
    <name evidence="1" type="ordered locus">LFE_0843</name>
</gene>
<reference evidence="2" key="2">
    <citation type="submission" date="2012-03" db="EMBL/GenBank/DDBJ databases">
        <title>The complete genome sequence of the pioneer microbe on fresh volcanic deposit, Leptospirillum ferrooxidans strain C2-3.</title>
        <authorList>
            <person name="Fujimura R."/>
            <person name="Sato Y."/>
            <person name="Nishizawa T."/>
            <person name="Nanba K."/>
            <person name="Oshima K."/>
            <person name="Hattori M."/>
            <person name="Kamijo T."/>
            <person name="Ohta H."/>
        </authorList>
    </citation>
    <scope>NUCLEOTIDE SEQUENCE [LARGE SCALE GENOMIC DNA]</scope>
    <source>
        <strain evidence="2">C2-3</strain>
    </source>
</reference>
<keyword evidence="2" id="KW-1185">Reference proteome</keyword>
<dbReference type="InterPro" id="IPR011990">
    <property type="entry name" value="TPR-like_helical_dom_sf"/>
</dbReference>
<evidence type="ECO:0000313" key="2">
    <source>
        <dbReference type="Proteomes" id="UP000007382"/>
    </source>
</evidence>